<feature type="domain" description="Aminomethyltransferase C-terminal" evidence="4">
    <location>
        <begin position="672"/>
        <end position="752"/>
    </location>
</feature>
<dbReference type="FunFam" id="2.40.30.110:FF:000008">
    <property type="entry name" value="Sarcosine dehydrogenase"/>
    <property type="match status" value="1"/>
</dbReference>
<dbReference type="InterPro" id="IPR013977">
    <property type="entry name" value="GcvT_C"/>
</dbReference>
<dbReference type="PANTHER" id="PTHR43757:SF15">
    <property type="entry name" value="PYRUVATE DEHYDROGENASE PHOSPHATASE REGULATORY SUBUNIT, MITOCHONDRIAL-LIKE"/>
    <property type="match status" value="1"/>
</dbReference>
<dbReference type="OMA" id="TKFPDRE"/>
<dbReference type="InterPro" id="IPR006076">
    <property type="entry name" value="FAD-dep_OxRdtase"/>
</dbReference>
<dbReference type="AlphaFoldDB" id="A7S3V0"/>
<accession>A7S3V0</accession>
<dbReference type="HOGENOM" id="CLU_007884_11_0_1"/>
<proteinExistence type="inferred from homology"/>
<feature type="domain" description="FAD dependent oxidoreductase central" evidence="5">
    <location>
        <begin position="315"/>
        <end position="370"/>
    </location>
</feature>
<dbReference type="Gene3D" id="3.30.1360.120">
    <property type="entry name" value="Probable tRNA modification gtpase trme, domain 1"/>
    <property type="match status" value="1"/>
</dbReference>
<dbReference type="InterPro" id="IPR036188">
    <property type="entry name" value="FAD/NAD-bd_sf"/>
</dbReference>
<dbReference type="GO" id="GO:0005739">
    <property type="term" value="C:mitochondrion"/>
    <property type="evidence" value="ECO:0000318"/>
    <property type="project" value="GO_Central"/>
</dbReference>
<evidence type="ECO:0000259" key="3">
    <source>
        <dbReference type="Pfam" id="PF01571"/>
    </source>
</evidence>
<dbReference type="Pfam" id="PF16350">
    <property type="entry name" value="FAO_M"/>
    <property type="match status" value="1"/>
</dbReference>
<dbReference type="InterPro" id="IPR032503">
    <property type="entry name" value="FAO_M"/>
</dbReference>
<dbReference type="Pfam" id="PF01571">
    <property type="entry name" value="GCV_T"/>
    <property type="match status" value="1"/>
</dbReference>
<dbReference type="Pfam" id="PF01266">
    <property type="entry name" value="DAO"/>
    <property type="match status" value="1"/>
</dbReference>
<dbReference type="Pfam" id="PF08669">
    <property type="entry name" value="GCV_T_C"/>
    <property type="match status" value="1"/>
</dbReference>
<dbReference type="GO" id="GO:0005759">
    <property type="term" value="C:mitochondrial matrix"/>
    <property type="evidence" value="ECO:0000318"/>
    <property type="project" value="GO_Central"/>
</dbReference>
<reference evidence="6 7" key="1">
    <citation type="journal article" date="2007" name="Science">
        <title>Sea anemone genome reveals ancestral eumetazoan gene repertoire and genomic organization.</title>
        <authorList>
            <person name="Putnam N.H."/>
            <person name="Srivastava M."/>
            <person name="Hellsten U."/>
            <person name="Dirks B."/>
            <person name="Chapman J."/>
            <person name="Salamov A."/>
            <person name="Terry A."/>
            <person name="Shapiro H."/>
            <person name="Lindquist E."/>
            <person name="Kapitonov V.V."/>
            <person name="Jurka J."/>
            <person name="Genikhovich G."/>
            <person name="Grigoriev I.V."/>
            <person name="Lucas S.M."/>
            <person name="Steele R.E."/>
            <person name="Finnerty J.R."/>
            <person name="Technau U."/>
            <person name="Martindale M.Q."/>
            <person name="Rokhsar D.S."/>
        </authorList>
    </citation>
    <scope>NUCLEOTIDE SEQUENCE [LARGE SCALE GENOMIC DNA]</scope>
    <source>
        <strain evidence="7">CH2 X CH6</strain>
    </source>
</reference>
<comment type="similarity">
    <text evidence="1">Belongs to the GcvT family.</text>
</comment>
<evidence type="ECO:0000313" key="7">
    <source>
        <dbReference type="Proteomes" id="UP000001593"/>
    </source>
</evidence>
<protein>
    <submittedName>
        <fullName evidence="6">Uncharacterized protein</fullName>
    </submittedName>
</protein>
<dbReference type="SUPFAM" id="SSF54373">
    <property type="entry name" value="FAD-linked reductases, C-terminal domain"/>
    <property type="match status" value="1"/>
</dbReference>
<dbReference type="Proteomes" id="UP000001593">
    <property type="component" value="Unassembled WGS sequence"/>
</dbReference>
<feature type="domain" description="FAD dependent oxidoreductase" evidence="2">
    <location>
        <begin position="8"/>
        <end position="312"/>
    </location>
</feature>
<dbReference type="SUPFAM" id="SSF51905">
    <property type="entry name" value="FAD/NAD(P)-binding domain"/>
    <property type="match status" value="1"/>
</dbReference>
<dbReference type="STRING" id="45351.A7S3V0"/>
<evidence type="ECO:0000259" key="4">
    <source>
        <dbReference type="Pfam" id="PF08669"/>
    </source>
</evidence>
<dbReference type="InParanoid" id="A7S3V0"/>
<dbReference type="PhylomeDB" id="A7S3V0"/>
<feature type="domain" description="GCVT N-terminal" evidence="3">
    <location>
        <begin position="372"/>
        <end position="648"/>
    </location>
</feature>
<dbReference type="InterPro" id="IPR027266">
    <property type="entry name" value="TrmE/GcvT-like"/>
</dbReference>
<evidence type="ECO:0000259" key="5">
    <source>
        <dbReference type="Pfam" id="PF16350"/>
    </source>
</evidence>
<dbReference type="InterPro" id="IPR028896">
    <property type="entry name" value="GcvT/YgfZ/DmdA"/>
</dbReference>
<sequence length="771" mass="86207">MRSTMAETQLSNYGTDLYSRLEEETGLGTGFKTLGGVYLARTKERMTLYKRNLAKCQAYDIKAELISPQRCQELWPVELNLDDIQGGLWVPEEGVANPSDICQSLARGAIMNGVRIYEKVQLQSVTTDGQYVDGVKTDKGDIKCDIFINCAGQWAREVGQKSSPAVSVPIHACEHFYIVTKTVEGVHSTLPNMRDPDGHIYFREWSGGLMAGGFEPVSKPCFHESVPDKFEFQLLPEDWDHFEVLMEQMLHRVPALHNAEIRQLVNGPESFTPDGQYILGEAPEVRNYFVAAGMCSSGIASAAGVGKALSEWITEGHPTMDLWPVDIRRFGNHFNNKQFLRDRVRETLGWHYVMRYPYSEKQTARGVKCSPLYAQLDSAGAVWGERMGWERPRWFQLDEEGKTELQVVPSTNAFGKPAFFRNVQVEYAACHNSVALVDMTSVGLFEISQFMQTLCARDVGVPIGHIVQTALLNKRGGYELECTVARTAENRYIIMVPTAHTVLAQNWISRHIPNRSSITLRDIQSGFVVLGVLGPMSAELLQGFTTTDLTSDYPIDTFKELSLGFASDVKAFKRTNVGDLEQGWQLIIPTEYASGLYSQLTKAGKAMDIRNVGCYAVDALRVEKGYPRLGIELTPFVNPFQAGLESRICMFKNEEFIGRSALLSLQDQPITKRLLFMAMEEHDDTNIPWGGEPILRNGEIVGTTSSASFSFTLNAPVCMGYVSNAGHPVSDEYIRDGKFEIDVAGQRYPLRAAIHKFTEQPTGKFFTKVFV</sequence>
<evidence type="ECO:0000256" key="1">
    <source>
        <dbReference type="ARBA" id="ARBA00008609"/>
    </source>
</evidence>
<dbReference type="SUPFAM" id="SSF103025">
    <property type="entry name" value="Folate-binding domain"/>
    <property type="match status" value="1"/>
</dbReference>
<dbReference type="Gene3D" id="2.40.30.110">
    <property type="entry name" value="Aminomethyltransferase beta-barrel domains"/>
    <property type="match status" value="1"/>
</dbReference>
<keyword evidence="7" id="KW-1185">Reference proteome</keyword>
<evidence type="ECO:0000313" key="6">
    <source>
        <dbReference type="EMBL" id="EDO41600.1"/>
    </source>
</evidence>
<dbReference type="Gene3D" id="3.30.70.1400">
    <property type="entry name" value="Aminomethyltransferase beta-barrel domains"/>
    <property type="match status" value="1"/>
</dbReference>
<dbReference type="FunCoup" id="A7S3V0">
    <property type="interactions" value="67"/>
</dbReference>
<dbReference type="InterPro" id="IPR029043">
    <property type="entry name" value="GcvT/YgfZ_C"/>
</dbReference>
<dbReference type="SUPFAM" id="SSF101790">
    <property type="entry name" value="Aminomethyltransferase beta-barrel domain"/>
    <property type="match status" value="1"/>
</dbReference>
<dbReference type="EMBL" id="DS469575">
    <property type="protein sequence ID" value="EDO41600.1"/>
    <property type="molecule type" value="Genomic_DNA"/>
</dbReference>
<dbReference type="GO" id="GO:0005737">
    <property type="term" value="C:cytoplasm"/>
    <property type="evidence" value="ECO:0000318"/>
    <property type="project" value="GO_Central"/>
</dbReference>
<dbReference type="InterPro" id="IPR006222">
    <property type="entry name" value="GCVT_N"/>
</dbReference>
<organism evidence="6 7">
    <name type="scientific">Nematostella vectensis</name>
    <name type="common">Starlet sea anemone</name>
    <dbReference type="NCBI Taxonomy" id="45351"/>
    <lineage>
        <taxon>Eukaryota</taxon>
        <taxon>Metazoa</taxon>
        <taxon>Cnidaria</taxon>
        <taxon>Anthozoa</taxon>
        <taxon>Hexacorallia</taxon>
        <taxon>Actiniaria</taxon>
        <taxon>Edwardsiidae</taxon>
        <taxon>Nematostella</taxon>
    </lineage>
</organism>
<dbReference type="Gene3D" id="3.50.50.60">
    <property type="entry name" value="FAD/NAD(P)-binding domain"/>
    <property type="match status" value="1"/>
</dbReference>
<gene>
    <name evidence="6" type="ORF">NEMVEDRAFT_v1g185314</name>
</gene>
<dbReference type="Gene3D" id="3.30.9.10">
    <property type="entry name" value="D-Amino Acid Oxidase, subunit A, domain 2"/>
    <property type="match status" value="1"/>
</dbReference>
<evidence type="ECO:0000259" key="2">
    <source>
        <dbReference type="Pfam" id="PF01266"/>
    </source>
</evidence>
<dbReference type="PANTHER" id="PTHR43757">
    <property type="entry name" value="AMINOMETHYLTRANSFERASE"/>
    <property type="match status" value="1"/>
</dbReference>
<dbReference type="eggNOG" id="KOG2844">
    <property type="taxonomic scope" value="Eukaryota"/>
</dbReference>
<name>A7S3V0_NEMVE</name>